<dbReference type="OrthoDB" id="9811597at2"/>
<gene>
    <name evidence="2" type="ORF">Dform_02108</name>
</gene>
<sequence length="88" mass="9330">MTEKTKSTESGCGESTECCRVEAIVSVDGRGQVVLPKEVREGLGLIAGDKMALVTLTRNGKPCCLVLTKADNLAKNARDLLGPLVKEL</sequence>
<dbReference type="GO" id="GO:0003677">
    <property type="term" value="F:DNA binding"/>
    <property type="evidence" value="ECO:0007669"/>
    <property type="project" value="InterPro"/>
</dbReference>
<evidence type="ECO:0000313" key="2">
    <source>
        <dbReference type="EMBL" id="APV45417.1"/>
    </source>
</evidence>
<name>A0A1P8FAD2_9CHLR</name>
<dbReference type="Gene3D" id="2.10.260.10">
    <property type="match status" value="1"/>
</dbReference>
<proteinExistence type="predicted"/>
<dbReference type="AlphaFoldDB" id="A0A1P8FAD2"/>
<dbReference type="Proteomes" id="UP000185934">
    <property type="component" value="Chromosome"/>
</dbReference>
<dbReference type="NCBIfam" id="TIGR01439">
    <property type="entry name" value="lp_hng_hel_AbrB"/>
    <property type="match status" value="1"/>
</dbReference>
<dbReference type="RefSeq" id="WP_076004915.1">
    <property type="nucleotide sequence ID" value="NZ_CP018258.1"/>
</dbReference>
<dbReference type="InterPro" id="IPR007159">
    <property type="entry name" value="SpoVT-AbrB_dom"/>
</dbReference>
<accession>A0A1P8FAD2</accession>
<dbReference type="InterPro" id="IPR037914">
    <property type="entry name" value="SpoVT-AbrB_sf"/>
</dbReference>
<feature type="domain" description="SpoVT-AbrB" evidence="1">
    <location>
        <begin position="25"/>
        <end position="75"/>
    </location>
</feature>
<protein>
    <submittedName>
        <fullName evidence="2">Looped-hinge helix DNA binding domain-containing protein, AbrB family</fullName>
    </submittedName>
</protein>
<keyword evidence="3" id="KW-1185">Reference proteome</keyword>
<evidence type="ECO:0000259" key="1">
    <source>
        <dbReference type="SMART" id="SM00966"/>
    </source>
</evidence>
<dbReference type="Pfam" id="PF04014">
    <property type="entry name" value="MazE_antitoxin"/>
    <property type="match status" value="1"/>
</dbReference>
<organism evidence="2 3">
    <name type="scientific">Dehalogenimonas formicexedens</name>
    <dbReference type="NCBI Taxonomy" id="1839801"/>
    <lineage>
        <taxon>Bacteria</taxon>
        <taxon>Bacillati</taxon>
        <taxon>Chloroflexota</taxon>
        <taxon>Dehalococcoidia</taxon>
        <taxon>Dehalococcoidales</taxon>
        <taxon>Dehalococcoidaceae</taxon>
        <taxon>Dehalogenimonas</taxon>
    </lineage>
</organism>
<dbReference type="EMBL" id="CP018258">
    <property type="protein sequence ID" value="APV45417.1"/>
    <property type="molecule type" value="Genomic_DNA"/>
</dbReference>
<dbReference type="NCBIfam" id="NF040962">
    <property type="entry name" value="near_HgcAB"/>
    <property type="match status" value="1"/>
</dbReference>
<dbReference type="SMART" id="SM00966">
    <property type="entry name" value="SpoVT_AbrB"/>
    <property type="match status" value="1"/>
</dbReference>
<evidence type="ECO:0000313" key="3">
    <source>
        <dbReference type="Proteomes" id="UP000185934"/>
    </source>
</evidence>
<dbReference type="KEGG" id="dfo:Dform_02108"/>
<dbReference type="SUPFAM" id="SSF89447">
    <property type="entry name" value="AbrB/MazE/MraZ-like"/>
    <property type="match status" value="1"/>
</dbReference>
<dbReference type="STRING" id="1839801.Dform_02108"/>
<reference evidence="3" key="1">
    <citation type="submission" date="2016-11" db="EMBL/GenBank/DDBJ databases">
        <title>Dehalogenimonas formicexedens sp. nov., a chlorinated alkane respiring bacterium isolated from contaminated groundwater.</title>
        <authorList>
            <person name="Key T.A."/>
            <person name="Bowman K.S."/>
            <person name="Lee I."/>
            <person name="Chun J."/>
            <person name="Albuquerque L."/>
            <person name="da Costa M.S."/>
            <person name="Rainey F.A."/>
            <person name="Moe W.M."/>
        </authorList>
    </citation>
    <scope>NUCLEOTIDE SEQUENCE [LARGE SCALE GENOMIC DNA]</scope>
    <source>
        <strain evidence="3">NSZ-14</strain>
    </source>
</reference>